<evidence type="ECO:0000256" key="1">
    <source>
        <dbReference type="PIRSR" id="PIRSR640255-1"/>
    </source>
</evidence>
<dbReference type="OrthoDB" id="9811262at2"/>
<dbReference type="Proteomes" id="UP000244571">
    <property type="component" value="Chromosome"/>
</dbReference>
<keyword evidence="6" id="KW-0378">Hydrolase</keyword>
<dbReference type="AlphaFoldDB" id="A0A2R4XPI6"/>
<dbReference type="KEGG" id="boz:DBV39_02720"/>
<dbReference type="GO" id="GO:0003676">
    <property type="term" value="F:nucleic acid binding"/>
    <property type="evidence" value="ECO:0007669"/>
    <property type="project" value="InterPro"/>
</dbReference>
<dbReference type="SMART" id="SM00892">
    <property type="entry name" value="Endonuclease_NS"/>
    <property type="match status" value="1"/>
</dbReference>
<feature type="transmembrane region" description="Helical" evidence="3">
    <location>
        <begin position="28"/>
        <end position="48"/>
    </location>
</feature>
<evidence type="ECO:0000259" key="4">
    <source>
        <dbReference type="SMART" id="SM00477"/>
    </source>
</evidence>
<dbReference type="GO" id="GO:0016787">
    <property type="term" value="F:hydrolase activity"/>
    <property type="evidence" value="ECO:0007669"/>
    <property type="project" value="InterPro"/>
</dbReference>
<feature type="domain" description="ENPP1-3/EXOG-like endonuclease/phosphodiesterase" evidence="4">
    <location>
        <begin position="157"/>
        <end position="352"/>
    </location>
</feature>
<dbReference type="Pfam" id="PF01223">
    <property type="entry name" value="Endonuclease_NS"/>
    <property type="match status" value="1"/>
</dbReference>
<evidence type="ECO:0000313" key="6">
    <source>
        <dbReference type="EMBL" id="AWB35589.1"/>
    </source>
</evidence>
<dbReference type="InterPro" id="IPR044929">
    <property type="entry name" value="DNA/RNA_non-sp_Endonuclease_sf"/>
</dbReference>
<dbReference type="RefSeq" id="WP_108623045.1">
    <property type="nucleotide sequence ID" value="NZ_CP028901.1"/>
</dbReference>
<dbReference type="SUPFAM" id="SSF54060">
    <property type="entry name" value="His-Me finger endonucleases"/>
    <property type="match status" value="1"/>
</dbReference>
<evidence type="ECO:0000256" key="3">
    <source>
        <dbReference type="SAM" id="Phobius"/>
    </source>
</evidence>
<proteinExistence type="predicted"/>
<dbReference type="InterPro" id="IPR001604">
    <property type="entry name" value="Endo_G_ENPP1-like_dom"/>
</dbReference>
<gene>
    <name evidence="6" type="ORF">DBV39_02720</name>
</gene>
<protein>
    <submittedName>
        <fullName evidence="6">DNA/RNA non-specific endonuclease</fullName>
    </submittedName>
</protein>
<evidence type="ECO:0000259" key="5">
    <source>
        <dbReference type="SMART" id="SM00892"/>
    </source>
</evidence>
<dbReference type="SMART" id="SM00477">
    <property type="entry name" value="NUC"/>
    <property type="match status" value="1"/>
</dbReference>
<keyword evidence="3" id="KW-0812">Transmembrane</keyword>
<keyword evidence="2" id="KW-0479">Metal-binding</keyword>
<dbReference type="GO" id="GO:0046872">
    <property type="term" value="F:metal ion binding"/>
    <property type="evidence" value="ECO:0007669"/>
    <property type="project" value="UniProtKB-KW"/>
</dbReference>
<reference evidence="6 7" key="1">
    <citation type="submission" date="2018-04" db="EMBL/GenBank/DDBJ databases">
        <title>Bordetella sp. HZ20 isolated from seawater.</title>
        <authorList>
            <person name="Sun C."/>
        </authorList>
    </citation>
    <scope>NUCLEOTIDE SEQUENCE [LARGE SCALE GENOMIC DNA]</scope>
    <source>
        <strain evidence="6 7">HZ20</strain>
    </source>
</reference>
<evidence type="ECO:0000313" key="7">
    <source>
        <dbReference type="Proteomes" id="UP000244571"/>
    </source>
</evidence>
<keyword evidence="3" id="KW-1133">Transmembrane helix</keyword>
<dbReference type="PANTHER" id="PTHR13966">
    <property type="entry name" value="ENDONUCLEASE RELATED"/>
    <property type="match status" value="1"/>
</dbReference>
<sequence>MSAGSRTTRSRSGAATSRRRSSGSVKRFLRAMLISAFASFSVASYALIPQWRDYLTAPEWLTRPEVTQEWSLAQWIPYDWGDLEQFPVLAFLKDGSGESASDVSGAARSGYGFPASRHSVQQGNATHRTLFAHCPEFFVPGSMPTVPAMPELRELCFSVFAVLHSGHTKTPVFVAQRLNRQMLQQAQSVDRRDRFYEEARLPERERARLADYRGSGYSRGHMAPAGDMHTEEGMAQSFSLANMVPQNQRQNAGPWNQIEQATRKYIMRAKGDVYVLTGPVYGSREDGATSTIGDGRVAVPDYLYKVVYDPNTARSWVHWQANDASAKAGPPISYAEFVERTGLHLLPDSQLGPSGRR</sequence>
<name>A0A2R4XPI6_9BURK</name>
<dbReference type="InterPro" id="IPR020821">
    <property type="entry name" value="ENPP1-3/EXOG-like_nuc-like"/>
</dbReference>
<dbReference type="PANTHER" id="PTHR13966:SF5">
    <property type="entry name" value="ENDONUCLEASE G, MITOCHONDRIAL"/>
    <property type="match status" value="1"/>
</dbReference>
<feature type="domain" description="DNA/RNA non-specific endonuclease/pyrophosphatase/phosphodiesterase" evidence="5">
    <location>
        <begin position="156"/>
        <end position="352"/>
    </location>
</feature>
<dbReference type="InterPro" id="IPR044925">
    <property type="entry name" value="His-Me_finger_sf"/>
</dbReference>
<feature type="active site" description="Proton acceptor" evidence="1">
    <location>
        <position position="221"/>
    </location>
</feature>
<keyword evidence="3" id="KW-0472">Membrane</keyword>
<dbReference type="GO" id="GO:0004519">
    <property type="term" value="F:endonuclease activity"/>
    <property type="evidence" value="ECO:0007669"/>
    <property type="project" value="UniProtKB-KW"/>
</dbReference>
<evidence type="ECO:0000256" key="2">
    <source>
        <dbReference type="PIRSR" id="PIRSR640255-2"/>
    </source>
</evidence>
<keyword evidence="6" id="KW-0540">Nuclease</keyword>
<dbReference type="Gene3D" id="3.40.570.10">
    <property type="entry name" value="Extracellular Endonuclease, subunit A"/>
    <property type="match status" value="1"/>
</dbReference>
<dbReference type="InterPro" id="IPR040255">
    <property type="entry name" value="Non-specific_endonuclease"/>
</dbReference>
<keyword evidence="6" id="KW-0255">Endonuclease</keyword>
<keyword evidence="7" id="KW-1185">Reference proteome</keyword>
<accession>A0A2R4XPI6</accession>
<feature type="binding site" evidence="2">
    <location>
        <position position="251"/>
    </location>
    <ligand>
        <name>Mg(2+)</name>
        <dbReference type="ChEBI" id="CHEBI:18420"/>
        <note>catalytic</note>
    </ligand>
</feature>
<organism evidence="6 7">
    <name type="scientific">Orrella marina</name>
    <dbReference type="NCBI Taxonomy" id="2163011"/>
    <lineage>
        <taxon>Bacteria</taxon>
        <taxon>Pseudomonadati</taxon>
        <taxon>Pseudomonadota</taxon>
        <taxon>Betaproteobacteria</taxon>
        <taxon>Burkholderiales</taxon>
        <taxon>Alcaligenaceae</taxon>
        <taxon>Orrella</taxon>
    </lineage>
</organism>
<dbReference type="EMBL" id="CP028901">
    <property type="protein sequence ID" value="AWB35589.1"/>
    <property type="molecule type" value="Genomic_DNA"/>
</dbReference>